<dbReference type="EMBL" id="LNYP01000004">
    <property type="protein sequence ID" value="KTD44041.1"/>
    <property type="molecule type" value="Genomic_DNA"/>
</dbReference>
<dbReference type="Proteomes" id="UP000054858">
    <property type="component" value="Unassembled WGS sequence"/>
</dbReference>
<dbReference type="PROSITE" id="PS50206">
    <property type="entry name" value="RHODANESE_3"/>
    <property type="match status" value="1"/>
</dbReference>
<keyword evidence="2" id="KW-0808">Transferase</keyword>
<dbReference type="SMART" id="SM00450">
    <property type="entry name" value="RHOD"/>
    <property type="match status" value="1"/>
</dbReference>
<dbReference type="Gene3D" id="3.40.250.10">
    <property type="entry name" value="Rhodanese-like domain"/>
    <property type="match status" value="1"/>
</dbReference>
<dbReference type="EC" id="2.8.1.1" evidence="2"/>
<dbReference type="PANTHER" id="PTHR43031">
    <property type="entry name" value="FAD-DEPENDENT OXIDOREDUCTASE"/>
    <property type="match status" value="1"/>
</dbReference>
<accession>A0A0W0XHB3</accession>
<proteinExistence type="predicted"/>
<dbReference type="PANTHER" id="PTHR43031:SF1">
    <property type="entry name" value="PYRIDINE NUCLEOTIDE-DISULPHIDE OXIDOREDUCTASE"/>
    <property type="match status" value="1"/>
</dbReference>
<evidence type="ECO:0000259" key="1">
    <source>
        <dbReference type="PROSITE" id="PS50206"/>
    </source>
</evidence>
<dbReference type="InterPro" id="IPR050229">
    <property type="entry name" value="GlpE_sulfurtransferase"/>
</dbReference>
<evidence type="ECO:0000313" key="3">
    <source>
        <dbReference type="Proteomes" id="UP000054858"/>
    </source>
</evidence>
<reference evidence="2 3" key="1">
    <citation type="submission" date="2015-11" db="EMBL/GenBank/DDBJ databases">
        <title>Genomic analysis of 38 Legionella species identifies large and diverse effector repertoires.</title>
        <authorList>
            <person name="Burstein D."/>
            <person name="Amaro F."/>
            <person name="Zusman T."/>
            <person name="Lifshitz Z."/>
            <person name="Cohen O."/>
            <person name="Gilbert J.A."/>
            <person name="Pupko T."/>
            <person name="Shuman H.A."/>
            <person name="Segal G."/>
        </authorList>
    </citation>
    <scope>NUCLEOTIDE SEQUENCE [LARGE SCALE GENOMIC DNA]</scope>
    <source>
        <strain evidence="2 3">Oak Ridge-10</strain>
    </source>
</reference>
<sequence>MSDNKVTTINVHELKRRLDADPQLCLIDVREKHEWQSMHIASARHIPKDELVARIEHEIPERECPIYLHCRGGVRSLYAAECLINMGYQQVYSVDGGIMEWDLCGYPVEK</sequence>
<dbReference type="InterPro" id="IPR001763">
    <property type="entry name" value="Rhodanese-like_dom"/>
</dbReference>
<comment type="caution">
    <text evidence="2">The sequence shown here is derived from an EMBL/GenBank/DDBJ whole genome shotgun (WGS) entry which is preliminary data.</text>
</comment>
<feature type="domain" description="Rhodanese" evidence="1">
    <location>
        <begin position="20"/>
        <end position="110"/>
    </location>
</feature>
<dbReference type="PATRIC" id="fig|29423.5.peg.188"/>
<organism evidence="2 3">
    <name type="scientific">Legionella oakridgensis</name>
    <dbReference type="NCBI Taxonomy" id="29423"/>
    <lineage>
        <taxon>Bacteria</taxon>
        <taxon>Pseudomonadati</taxon>
        <taxon>Pseudomonadota</taxon>
        <taxon>Gammaproteobacteria</taxon>
        <taxon>Legionellales</taxon>
        <taxon>Legionellaceae</taxon>
        <taxon>Legionella</taxon>
    </lineage>
</organism>
<evidence type="ECO:0000313" key="2">
    <source>
        <dbReference type="EMBL" id="KTD44041.1"/>
    </source>
</evidence>
<dbReference type="InterPro" id="IPR036873">
    <property type="entry name" value="Rhodanese-like_dom_sf"/>
</dbReference>
<dbReference type="GO" id="GO:0004792">
    <property type="term" value="F:thiosulfate-cyanide sulfurtransferase activity"/>
    <property type="evidence" value="ECO:0007669"/>
    <property type="project" value="UniProtKB-EC"/>
</dbReference>
<protein>
    <submittedName>
        <fullName evidence="2">Rhodanese domain protein</fullName>
        <ecNumber evidence="2">2.8.1.1</ecNumber>
    </submittedName>
</protein>
<gene>
    <name evidence="2" type="ORF">Loak_0183</name>
</gene>
<dbReference type="RefSeq" id="WP_025386238.1">
    <property type="nucleotide sequence ID" value="NZ_LCUA01000020.1"/>
</dbReference>
<name>A0A0W0XHB3_9GAMM</name>
<dbReference type="Pfam" id="PF00581">
    <property type="entry name" value="Rhodanese"/>
    <property type="match status" value="1"/>
</dbReference>
<dbReference type="CDD" id="cd00158">
    <property type="entry name" value="RHOD"/>
    <property type="match status" value="1"/>
</dbReference>
<dbReference type="AlphaFoldDB" id="A0A0W0XHB3"/>
<dbReference type="SUPFAM" id="SSF52821">
    <property type="entry name" value="Rhodanese/Cell cycle control phosphatase"/>
    <property type="match status" value="1"/>
</dbReference>